<keyword evidence="1" id="KW-0812">Transmembrane</keyword>
<reference evidence="2" key="1">
    <citation type="journal article" date="2015" name="J. Antimicrob. Chemother.">
        <title>Genetic characterization of a novel blaDIM-2-carrying megaplasmid p12969-DIM from clinical Pseudomonas putida.</title>
        <authorList>
            <person name="Sun F."/>
            <person name="Zhou D."/>
            <person name="Wang Q."/>
            <person name="Feng J."/>
            <person name="Feng W."/>
            <person name="Luo W."/>
            <person name="Liu Y."/>
            <person name="Qiu X."/>
            <person name="Yin Z."/>
            <person name="Xia P."/>
        </authorList>
    </citation>
    <scope>NUCLEOTIDE SEQUENCE</scope>
    <source>
        <strain evidence="2">12969</strain>
        <plasmid evidence="2">p12969-DIM</plasmid>
    </source>
</reference>
<sequence>MRSIFSNPIFELVVAGIVIAALASGSMYICANLFEEFYLLALKKGDTALVERIQLQMVFGAVFNLVVVYFLHKLYSALFLSGARLNGMSVNREPIIRSALNKVMFGSCIFGMASVLSVFTLKFWR</sequence>
<keyword evidence="1" id="KW-0472">Membrane</keyword>
<dbReference type="RefSeq" id="WP_021018541.1">
    <property type="nucleotide sequence ID" value="NZ_CP138358.1"/>
</dbReference>
<name>A0A2Z1CBB5_PSEPU</name>
<proteinExistence type="predicted"/>
<dbReference type="EMBL" id="KU130294">
    <property type="protein sequence ID" value="ALZ46303.1"/>
    <property type="molecule type" value="Genomic_DNA"/>
</dbReference>
<geneLocation type="plasmid" evidence="2">
    <name>p12969-DIM</name>
</geneLocation>
<evidence type="ECO:0000256" key="1">
    <source>
        <dbReference type="SAM" id="Phobius"/>
    </source>
</evidence>
<organism evidence="2">
    <name type="scientific">Pseudomonas putida</name>
    <name type="common">Arthrobacter siderocapsulatus</name>
    <dbReference type="NCBI Taxonomy" id="303"/>
    <lineage>
        <taxon>Bacteria</taxon>
        <taxon>Pseudomonadati</taxon>
        <taxon>Pseudomonadota</taxon>
        <taxon>Gammaproteobacteria</taxon>
        <taxon>Pseudomonadales</taxon>
        <taxon>Pseudomonadaceae</taxon>
        <taxon>Pseudomonas</taxon>
    </lineage>
</organism>
<keyword evidence="1" id="KW-1133">Transmembrane helix</keyword>
<keyword evidence="2" id="KW-0614">Plasmid</keyword>
<dbReference type="AlphaFoldDB" id="A0A2Z1CBB5"/>
<protein>
    <submittedName>
        <fullName evidence="2">Uncharacterized protein</fullName>
    </submittedName>
</protein>
<feature type="transmembrane region" description="Helical" evidence="1">
    <location>
        <begin position="54"/>
        <end position="82"/>
    </location>
</feature>
<evidence type="ECO:0000313" key="2">
    <source>
        <dbReference type="EMBL" id="ALZ46303.1"/>
    </source>
</evidence>
<feature type="transmembrane region" description="Helical" evidence="1">
    <location>
        <begin position="12"/>
        <end position="34"/>
    </location>
</feature>
<feature type="transmembrane region" description="Helical" evidence="1">
    <location>
        <begin position="103"/>
        <end position="124"/>
    </location>
</feature>
<accession>A0A2Z1CBB5</accession>